<dbReference type="Proteomes" id="UP000515158">
    <property type="component" value="Unplaced"/>
</dbReference>
<reference evidence="3" key="1">
    <citation type="submission" date="2025-08" db="UniProtKB">
        <authorList>
            <consortium name="RefSeq"/>
        </authorList>
    </citation>
    <scope>IDENTIFICATION</scope>
    <source>
        <tissue evidence="3">Total insect</tissue>
    </source>
</reference>
<protein>
    <submittedName>
        <fullName evidence="3">Uncharacterized protein LOC117641171 isoform X1</fullName>
    </submittedName>
</protein>
<dbReference type="OrthoDB" id="1925699at2759"/>
<evidence type="ECO:0000313" key="2">
    <source>
        <dbReference type="Proteomes" id="UP000515158"/>
    </source>
</evidence>
<sequence length="178" mass="19416">MYDCYGNSPPRPRSRPRRPGGHGDGHAVRPRAAVGALPLRRGATAGRGRGQRRERREAVRVPRLPRGRHHPRQAGRLAPRRLREQGRQGAQEGLLRGDVTVSEVLVGGRVSWVRGSNGQVPANALVAGRTVQGENLYVGRFRHAGTMTPGKVHVSHRCCYIPYGGNEVSATSYEVLVA</sequence>
<dbReference type="KEGG" id="tpal:117641171"/>
<dbReference type="InterPro" id="IPR006616">
    <property type="entry name" value="DM9_repeat"/>
</dbReference>
<dbReference type="GeneID" id="117641171"/>
<organism evidence="3">
    <name type="scientific">Thrips palmi</name>
    <name type="common">Melon thrips</name>
    <dbReference type="NCBI Taxonomy" id="161013"/>
    <lineage>
        <taxon>Eukaryota</taxon>
        <taxon>Metazoa</taxon>
        <taxon>Ecdysozoa</taxon>
        <taxon>Arthropoda</taxon>
        <taxon>Hexapoda</taxon>
        <taxon>Insecta</taxon>
        <taxon>Pterygota</taxon>
        <taxon>Neoptera</taxon>
        <taxon>Paraneoptera</taxon>
        <taxon>Thysanoptera</taxon>
        <taxon>Terebrantia</taxon>
        <taxon>Thripoidea</taxon>
        <taxon>Thripidae</taxon>
        <taxon>Thrips</taxon>
    </lineage>
</organism>
<dbReference type="PANTHER" id="PTHR31649:SF10">
    <property type="entry name" value="IP19903P-RELATED"/>
    <property type="match status" value="1"/>
</dbReference>
<feature type="compositionally biased region" description="Low complexity" evidence="1">
    <location>
        <begin position="35"/>
        <end position="46"/>
    </location>
</feature>
<dbReference type="Pfam" id="PF11901">
    <property type="entry name" value="DM9"/>
    <property type="match status" value="1"/>
</dbReference>
<dbReference type="InParanoid" id="A0A6P8YJT9"/>
<proteinExistence type="predicted"/>
<name>A0A6P8YJT9_THRPL</name>
<gene>
    <name evidence="3" type="primary">LOC117641171</name>
</gene>
<keyword evidence="2" id="KW-1185">Reference proteome</keyword>
<evidence type="ECO:0000313" key="3">
    <source>
        <dbReference type="RefSeq" id="XP_034234202.1"/>
    </source>
</evidence>
<dbReference type="PANTHER" id="PTHR31649">
    <property type="entry name" value="AGAP009604-PA"/>
    <property type="match status" value="1"/>
</dbReference>
<feature type="compositionally biased region" description="Basic residues" evidence="1">
    <location>
        <begin position="63"/>
        <end position="73"/>
    </location>
</feature>
<dbReference type="AlphaFoldDB" id="A0A6P8YJT9"/>
<evidence type="ECO:0000256" key="1">
    <source>
        <dbReference type="SAM" id="MobiDB-lite"/>
    </source>
</evidence>
<feature type="region of interest" description="Disordered" evidence="1">
    <location>
        <begin position="1"/>
        <end position="91"/>
    </location>
</feature>
<dbReference type="RefSeq" id="XP_034234202.1">
    <property type="nucleotide sequence ID" value="XM_034378311.1"/>
</dbReference>
<dbReference type="SMART" id="SM00696">
    <property type="entry name" value="DM9"/>
    <property type="match status" value="1"/>
</dbReference>
<accession>A0A6P8YJT9</accession>